<dbReference type="EC" id="6.3.4.21" evidence="3 9"/>
<evidence type="ECO:0000256" key="1">
    <source>
        <dbReference type="ARBA" id="ARBA00004952"/>
    </source>
</evidence>
<dbReference type="EMBL" id="VOOR01000007">
    <property type="protein sequence ID" value="TXB66595.1"/>
    <property type="molecule type" value="Genomic_DNA"/>
</dbReference>
<evidence type="ECO:0000256" key="2">
    <source>
        <dbReference type="ARBA" id="ARBA00010897"/>
    </source>
</evidence>
<dbReference type="AlphaFoldDB" id="A0A5C6RX76"/>
<comment type="catalytic activity">
    <reaction evidence="8 9">
        <text>5-phospho-alpha-D-ribose 1-diphosphate + nicotinate + ATP + H2O = nicotinate beta-D-ribonucleotide + ADP + phosphate + diphosphate</text>
        <dbReference type="Rhea" id="RHEA:36163"/>
        <dbReference type="ChEBI" id="CHEBI:15377"/>
        <dbReference type="ChEBI" id="CHEBI:30616"/>
        <dbReference type="ChEBI" id="CHEBI:32544"/>
        <dbReference type="ChEBI" id="CHEBI:33019"/>
        <dbReference type="ChEBI" id="CHEBI:43474"/>
        <dbReference type="ChEBI" id="CHEBI:57502"/>
        <dbReference type="ChEBI" id="CHEBI:58017"/>
        <dbReference type="ChEBI" id="CHEBI:456216"/>
        <dbReference type="EC" id="6.3.4.21"/>
    </reaction>
</comment>
<keyword evidence="12" id="KW-0328">Glycosyltransferase</keyword>
<dbReference type="GO" id="GO:0005829">
    <property type="term" value="C:cytosol"/>
    <property type="evidence" value="ECO:0007669"/>
    <property type="project" value="TreeGrafter"/>
</dbReference>
<reference evidence="12 13" key="1">
    <citation type="submission" date="2019-08" db="EMBL/GenBank/DDBJ databases">
        <title>Genome of Phaeodactylibacter luteus.</title>
        <authorList>
            <person name="Bowman J.P."/>
        </authorList>
    </citation>
    <scope>NUCLEOTIDE SEQUENCE [LARGE SCALE GENOMIC DNA]</scope>
    <source>
        <strain evidence="12 13">KCTC 42180</strain>
    </source>
</reference>
<dbReference type="UniPathway" id="UPA00253">
    <property type="reaction ID" value="UER00457"/>
</dbReference>
<dbReference type="Proteomes" id="UP000321580">
    <property type="component" value="Unassembled WGS sequence"/>
</dbReference>
<organism evidence="12 13">
    <name type="scientific">Phaeodactylibacter luteus</name>
    <dbReference type="NCBI Taxonomy" id="1564516"/>
    <lineage>
        <taxon>Bacteria</taxon>
        <taxon>Pseudomonadati</taxon>
        <taxon>Bacteroidota</taxon>
        <taxon>Saprospiria</taxon>
        <taxon>Saprospirales</taxon>
        <taxon>Haliscomenobacteraceae</taxon>
        <taxon>Phaeodactylibacter</taxon>
    </lineage>
</organism>
<dbReference type="NCBIfam" id="NF006695">
    <property type="entry name" value="PRK09243.1-2"/>
    <property type="match status" value="1"/>
</dbReference>
<feature type="domain" description="Nicotinate/nicotinamide phosphoribosyltransferase" evidence="10">
    <location>
        <begin position="168"/>
        <end position="352"/>
    </location>
</feature>
<dbReference type="PANTHER" id="PTHR11098">
    <property type="entry name" value="NICOTINATE PHOSPHORIBOSYLTRANSFERASE"/>
    <property type="match status" value="1"/>
</dbReference>
<dbReference type="GO" id="GO:0004516">
    <property type="term" value="F:nicotinate phosphoribosyltransferase activity"/>
    <property type="evidence" value="ECO:0007669"/>
    <property type="project" value="UniProtKB-UniRule"/>
</dbReference>
<evidence type="ECO:0000256" key="6">
    <source>
        <dbReference type="ARBA" id="ARBA00022642"/>
    </source>
</evidence>
<dbReference type="CDD" id="cd01570">
    <property type="entry name" value="NAPRTase_A"/>
    <property type="match status" value="1"/>
</dbReference>
<proteinExistence type="inferred from homology"/>
<dbReference type="InterPro" id="IPR006405">
    <property type="entry name" value="Nic_PRibTrfase_pncB"/>
</dbReference>
<dbReference type="Pfam" id="PF04095">
    <property type="entry name" value="NAPRTase"/>
    <property type="match status" value="1"/>
</dbReference>
<comment type="similarity">
    <text evidence="2 9">Belongs to the NAPRTase family.</text>
</comment>
<keyword evidence="6 9" id="KW-0662">Pyridine nucleotide biosynthesis</keyword>
<dbReference type="OrthoDB" id="9770610at2"/>
<evidence type="ECO:0000313" key="13">
    <source>
        <dbReference type="Proteomes" id="UP000321580"/>
    </source>
</evidence>
<evidence type="ECO:0000256" key="4">
    <source>
        <dbReference type="ARBA" id="ARBA00022553"/>
    </source>
</evidence>
<evidence type="ECO:0000313" key="12">
    <source>
        <dbReference type="EMBL" id="TXB66595.1"/>
    </source>
</evidence>
<feature type="domain" description="Nicotinate phosphoribosyltransferase N-terminal" evidence="11">
    <location>
        <begin position="16"/>
        <end position="146"/>
    </location>
</feature>
<dbReference type="PANTHER" id="PTHR11098:SF1">
    <property type="entry name" value="NICOTINATE PHOSPHORIBOSYLTRANSFERASE"/>
    <property type="match status" value="1"/>
</dbReference>
<dbReference type="SUPFAM" id="SSF51690">
    <property type="entry name" value="Nicotinate/Quinolinate PRTase C-terminal domain-like"/>
    <property type="match status" value="1"/>
</dbReference>
<keyword evidence="5 9" id="KW-0436">Ligase</keyword>
<dbReference type="InterPro" id="IPR036068">
    <property type="entry name" value="Nicotinate_pribotase-like_C"/>
</dbReference>
<name>A0A5C6RX76_9BACT</name>
<evidence type="ECO:0000256" key="9">
    <source>
        <dbReference type="RuleBase" id="RU365100"/>
    </source>
</evidence>
<evidence type="ECO:0000256" key="3">
    <source>
        <dbReference type="ARBA" id="ARBA00013236"/>
    </source>
</evidence>
<dbReference type="PIRSF" id="PIRSF000484">
    <property type="entry name" value="NAPRT"/>
    <property type="match status" value="1"/>
</dbReference>
<dbReference type="GO" id="GO:0047280">
    <property type="term" value="F:nicotinamide phosphoribosyltransferase activity"/>
    <property type="evidence" value="ECO:0007669"/>
    <property type="project" value="UniProtKB-ARBA"/>
</dbReference>
<evidence type="ECO:0000256" key="7">
    <source>
        <dbReference type="ARBA" id="ARBA00022679"/>
    </source>
</evidence>
<comment type="PTM">
    <text evidence="9">Transiently phosphorylated on a His residue during the reaction cycle. Phosphorylation strongly increases the affinity for substrates and increases the rate of nicotinate D-ribonucleotide production. Dephosphorylation regenerates the low-affinity form of the enzyme, leading to product release.</text>
</comment>
<keyword evidence="4" id="KW-0597">Phosphoprotein</keyword>
<protein>
    <recommendedName>
        <fullName evidence="3 9">Nicotinate phosphoribosyltransferase</fullName>
        <ecNumber evidence="3 9">6.3.4.21</ecNumber>
    </recommendedName>
</protein>
<dbReference type="Pfam" id="PF17767">
    <property type="entry name" value="NAPRTase_N"/>
    <property type="match status" value="1"/>
</dbReference>
<sequence length="470" mass="50135">MPATHISQLYPGHLGLMTDLYQLTMAYGYWKTGKYRQRAAFQLFYRKPPFGGRGAIAAGLELAVDFLRHYKFSASDIQYLGGLKDGTGAPLFDEGFLNYLQRMELSLDVHAAPEGTFLFPNQPLLRVEGPLLQCQLVETALLTLVNFSTLIATKSAGVAAAAAGDPVLEFGMRRAQGLDGALTASRSAFLGGCHATSNVMAGRIYGIPVRGTHAHSWVMSFSTEEEAFLAYAAQMPGNTILLVDTYDTLEGVRKAVEVGLWMKGRGHTLSGIRLDSGDLKELSKAARQLLDDAGLHDAKIVASNDLDEQEIARLKAAGAAISVWGVGTKLATADGSPSLGGVYKLSAIMEANGEWAGKAKHSEDAAKQSVPGRLQVYRKYDGSRPVGDKVADVSLGADELGEGYRALLEPVLAKGEIVYRFPTLTAARAHAAAQWEAFRGAAADYPVLWLGQAGAAEAPAELTTGQGMPA</sequence>
<comment type="function">
    <text evidence="9">Catalyzes the first step in the biosynthesis of NAD from nicotinic acid, the ATP-dependent synthesis of beta-nicotinate D-ribonucleotide from nicotinate and 5-phospho-D-ribose 1-phosphate.</text>
</comment>
<keyword evidence="7 9" id="KW-0808">Transferase</keyword>
<dbReference type="InterPro" id="IPR013785">
    <property type="entry name" value="Aldolase_TIM"/>
</dbReference>
<evidence type="ECO:0000259" key="11">
    <source>
        <dbReference type="Pfam" id="PF17767"/>
    </source>
</evidence>
<dbReference type="InterPro" id="IPR041525">
    <property type="entry name" value="N/Namide_PRibTrfase"/>
</dbReference>
<comment type="caution">
    <text evidence="12">The sequence shown here is derived from an EMBL/GenBank/DDBJ whole genome shotgun (WGS) entry which is preliminary data.</text>
</comment>
<dbReference type="FunFam" id="3.20.20.70:FF:000076">
    <property type="entry name" value="Nicotinate phosphoribosyltransferase"/>
    <property type="match status" value="1"/>
</dbReference>
<evidence type="ECO:0000256" key="8">
    <source>
        <dbReference type="ARBA" id="ARBA00048668"/>
    </source>
</evidence>
<dbReference type="Gene3D" id="3.20.140.10">
    <property type="entry name" value="nicotinate phosphoribosyltransferase"/>
    <property type="match status" value="1"/>
</dbReference>
<dbReference type="InterPro" id="IPR040727">
    <property type="entry name" value="NAPRTase_N"/>
</dbReference>
<dbReference type="Gene3D" id="3.20.20.70">
    <property type="entry name" value="Aldolase class I"/>
    <property type="match status" value="1"/>
</dbReference>
<dbReference type="NCBIfam" id="TIGR01513">
    <property type="entry name" value="NAPRTase_put"/>
    <property type="match status" value="1"/>
</dbReference>
<dbReference type="SUPFAM" id="SSF54675">
    <property type="entry name" value="Nicotinate/Quinolinate PRTase N-terminal domain-like"/>
    <property type="match status" value="1"/>
</dbReference>
<comment type="pathway">
    <text evidence="1 9">Cofactor biosynthesis; NAD(+) biosynthesis; nicotinate D-ribonucleotide from nicotinate: step 1/1.</text>
</comment>
<dbReference type="NCBIfam" id="NF009131">
    <property type="entry name" value="PRK12484.1"/>
    <property type="match status" value="1"/>
</dbReference>
<accession>A0A5C6RX76</accession>
<evidence type="ECO:0000256" key="5">
    <source>
        <dbReference type="ARBA" id="ARBA00022598"/>
    </source>
</evidence>
<dbReference type="GO" id="GO:0034355">
    <property type="term" value="P:NAD+ biosynthetic process via the salvage pathway"/>
    <property type="evidence" value="ECO:0007669"/>
    <property type="project" value="TreeGrafter"/>
</dbReference>
<keyword evidence="13" id="KW-1185">Reference proteome</keyword>
<gene>
    <name evidence="12" type="primary">pncB</name>
    <name evidence="12" type="ORF">FRY97_04650</name>
</gene>
<dbReference type="InterPro" id="IPR007229">
    <property type="entry name" value="Nic_PRibTrfase-Fam"/>
</dbReference>
<evidence type="ECO:0000259" key="10">
    <source>
        <dbReference type="Pfam" id="PF04095"/>
    </source>
</evidence>